<evidence type="ECO:0000256" key="5">
    <source>
        <dbReference type="ARBA" id="ARBA00013889"/>
    </source>
</evidence>
<dbReference type="GO" id="GO:0016197">
    <property type="term" value="P:endosomal transport"/>
    <property type="evidence" value="ECO:0007669"/>
    <property type="project" value="TreeGrafter"/>
</dbReference>
<evidence type="ECO:0000256" key="8">
    <source>
        <dbReference type="ARBA" id="ARBA00022490"/>
    </source>
</evidence>
<evidence type="ECO:0000256" key="14">
    <source>
        <dbReference type="ARBA" id="ARBA00023054"/>
    </source>
</evidence>
<evidence type="ECO:0000259" key="22">
    <source>
        <dbReference type="PROSITE" id="PS50222"/>
    </source>
</evidence>
<evidence type="ECO:0000256" key="3">
    <source>
        <dbReference type="ARBA" id="ARBA00004413"/>
    </source>
</evidence>
<dbReference type="PROSITE" id="PS50222">
    <property type="entry name" value="EF_HAND_2"/>
    <property type="match status" value="1"/>
</dbReference>
<evidence type="ECO:0000256" key="16">
    <source>
        <dbReference type="ARBA" id="ARBA00023203"/>
    </source>
</evidence>
<dbReference type="Pfam" id="PF12763">
    <property type="entry name" value="EH"/>
    <property type="match status" value="1"/>
</dbReference>
<dbReference type="EMBL" id="BIMX01000008">
    <property type="protein sequence ID" value="GCE99102.1"/>
    <property type="molecule type" value="Genomic_DNA"/>
</dbReference>
<keyword evidence="24" id="KW-1185">Reference proteome</keyword>
<feature type="compositionally biased region" description="Polar residues" evidence="20">
    <location>
        <begin position="241"/>
        <end position="252"/>
    </location>
</feature>
<comment type="subcellular location">
    <subcellularLocation>
        <location evidence="3">Cell membrane</location>
        <topology evidence="3">Peripheral membrane protein</topology>
        <orientation evidence="3">Cytoplasmic side</orientation>
    </subcellularLocation>
    <subcellularLocation>
        <location evidence="2">Cytoplasm</location>
        <location evidence="2">Cytoskeleton</location>
        <location evidence="2">Actin patch</location>
    </subcellularLocation>
    <subcellularLocation>
        <location evidence="1">Endosome membrane</location>
        <topology evidence="1">Peripheral membrane protein</topology>
        <orientation evidence="1">Cytoplasmic side</orientation>
    </subcellularLocation>
</comment>
<keyword evidence="16" id="KW-0009">Actin-binding</keyword>
<dbReference type="PROSITE" id="PS50031">
    <property type="entry name" value="EH"/>
    <property type="match status" value="2"/>
</dbReference>
<evidence type="ECO:0000313" key="24">
    <source>
        <dbReference type="Proteomes" id="UP000301737"/>
    </source>
</evidence>
<evidence type="ECO:0000256" key="13">
    <source>
        <dbReference type="ARBA" id="ARBA00022837"/>
    </source>
</evidence>
<dbReference type="InterPro" id="IPR025604">
    <property type="entry name" value="End3"/>
</dbReference>
<keyword evidence="11" id="KW-0677">Repeat</keyword>
<evidence type="ECO:0000313" key="23">
    <source>
        <dbReference type="EMBL" id="GCE99102.1"/>
    </source>
</evidence>
<keyword evidence="13" id="KW-0106">Calcium</keyword>
<dbReference type="PROSITE" id="PS00018">
    <property type="entry name" value="EF_HAND_1"/>
    <property type="match status" value="1"/>
</dbReference>
<feature type="domain" description="EH" evidence="21">
    <location>
        <begin position="130"/>
        <end position="222"/>
    </location>
</feature>
<dbReference type="InterPro" id="IPR002048">
    <property type="entry name" value="EF_hand_dom"/>
</dbReference>
<gene>
    <name evidence="23" type="primary">END3</name>
    <name evidence="23" type="ORF">ZYGM_001257</name>
</gene>
<dbReference type="AlphaFoldDB" id="A0A4C2E9R7"/>
<feature type="compositionally biased region" description="Basic and acidic residues" evidence="20">
    <location>
        <begin position="230"/>
        <end position="240"/>
    </location>
</feature>
<evidence type="ECO:0000256" key="11">
    <source>
        <dbReference type="ARBA" id="ARBA00022737"/>
    </source>
</evidence>
<dbReference type="GO" id="GO:0007015">
    <property type="term" value="P:actin filament organization"/>
    <property type="evidence" value="ECO:0007669"/>
    <property type="project" value="InterPro"/>
</dbReference>
<feature type="region of interest" description="Disordered" evidence="20">
    <location>
        <begin position="230"/>
        <end position="271"/>
    </location>
</feature>
<keyword evidence="14 19" id="KW-0175">Coiled coil</keyword>
<evidence type="ECO:0000256" key="19">
    <source>
        <dbReference type="SAM" id="Coils"/>
    </source>
</evidence>
<dbReference type="FunFam" id="1.10.238.10:FF:000323">
    <property type="entry name" value="Actin cytoskeleton-regulatory complex protein end3"/>
    <property type="match status" value="1"/>
</dbReference>
<evidence type="ECO:0000256" key="12">
    <source>
        <dbReference type="ARBA" id="ARBA00022753"/>
    </source>
</evidence>
<keyword evidence="9" id="KW-0254">Endocytosis</keyword>
<evidence type="ECO:0000256" key="9">
    <source>
        <dbReference type="ARBA" id="ARBA00022583"/>
    </source>
</evidence>
<dbReference type="SMART" id="SM00027">
    <property type="entry name" value="EH"/>
    <property type="match status" value="2"/>
</dbReference>
<name>A0A4C2E9R7_9SACH</name>
<keyword evidence="10" id="KW-0479">Metal-binding</keyword>
<keyword evidence="12" id="KW-0967">Endosome</keyword>
<dbReference type="InterPro" id="IPR000261">
    <property type="entry name" value="EH_dom"/>
</dbReference>
<dbReference type="GO" id="GO:0010008">
    <property type="term" value="C:endosome membrane"/>
    <property type="evidence" value="ECO:0007669"/>
    <property type="project" value="UniProtKB-SubCell"/>
</dbReference>
<dbReference type="GO" id="GO:0005886">
    <property type="term" value="C:plasma membrane"/>
    <property type="evidence" value="ECO:0007669"/>
    <property type="project" value="UniProtKB-SubCell"/>
</dbReference>
<comment type="caution">
    <text evidence="23">The sequence shown here is derived from an EMBL/GenBank/DDBJ whole genome shotgun (WGS) entry which is preliminary data.</text>
</comment>
<evidence type="ECO:0000256" key="6">
    <source>
        <dbReference type="ARBA" id="ARBA00017312"/>
    </source>
</evidence>
<reference evidence="23 24" key="1">
    <citation type="submission" date="2019-01" db="EMBL/GenBank/DDBJ databases">
        <title>Draft Genome Sequencing of Zygosaccharomyces mellis Ca-7.</title>
        <authorList>
            <person name="Shiwa Y."/>
            <person name="Kanesaki Y."/>
            <person name="Ishige T."/>
            <person name="Mura K."/>
            <person name="Hori T."/>
            <person name="Tamura T."/>
        </authorList>
    </citation>
    <scope>NUCLEOTIDE SEQUENCE [LARGE SCALE GENOMIC DNA]</scope>
    <source>
        <strain evidence="23 24">Ca-7</strain>
    </source>
</reference>
<evidence type="ECO:0000256" key="15">
    <source>
        <dbReference type="ARBA" id="ARBA00023136"/>
    </source>
</evidence>
<accession>A0A4C2E9R7</accession>
<dbReference type="InterPro" id="IPR011992">
    <property type="entry name" value="EF-hand-dom_pair"/>
</dbReference>
<evidence type="ECO:0000256" key="18">
    <source>
        <dbReference type="ARBA" id="ARBA00029684"/>
    </source>
</evidence>
<dbReference type="GO" id="GO:0003779">
    <property type="term" value="F:actin binding"/>
    <property type="evidence" value="ECO:0007669"/>
    <property type="project" value="UniProtKB-KW"/>
</dbReference>
<evidence type="ECO:0000256" key="4">
    <source>
        <dbReference type="ARBA" id="ARBA00009909"/>
    </source>
</evidence>
<dbReference type="Gene3D" id="1.10.238.10">
    <property type="entry name" value="EF-hand"/>
    <property type="match status" value="2"/>
</dbReference>
<dbReference type="PANTHER" id="PTHR11216">
    <property type="entry name" value="EH DOMAIN"/>
    <property type="match status" value="1"/>
</dbReference>
<dbReference type="InterPro" id="IPR018247">
    <property type="entry name" value="EF_Hand_1_Ca_BS"/>
</dbReference>
<organism evidence="23 24">
    <name type="scientific">Zygosaccharomyces mellis</name>
    <dbReference type="NCBI Taxonomy" id="42258"/>
    <lineage>
        <taxon>Eukaryota</taxon>
        <taxon>Fungi</taxon>
        <taxon>Dikarya</taxon>
        <taxon>Ascomycota</taxon>
        <taxon>Saccharomycotina</taxon>
        <taxon>Saccharomycetes</taxon>
        <taxon>Saccharomycetales</taxon>
        <taxon>Saccharomycetaceae</taxon>
        <taxon>Zygosaccharomyces</taxon>
    </lineage>
</organism>
<dbReference type="GO" id="GO:0030479">
    <property type="term" value="C:actin cortical patch"/>
    <property type="evidence" value="ECO:0007669"/>
    <property type="project" value="UniProtKB-SubCell"/>
</dbReference>
<comment type="similarity">
    <text evidence="4">Belongs to the END3 family.</text>
</comment>
<evidence type="ECO:0000256" key="2">
    <source>
        <dbReference type="ARBA" id="ARBA00004134"/>
    </source>
</evidence>
<dbReference type="GO" id="GO:0006897">
    <property type="term" value="P:endocytosis"/>
    <property type="evidence" value="ECO:0007669"/>
    <property type="project" value="UniProtKB-KW"/>
</dbReference>
<evidence type="ECO:0000259" key="21">
    <source>
        <dbReference type="PROSITE" id="PS50031"/>
    </source>
</evidence>
<dbReference type="Pfam" id="PF12761">
    <property type="entry name" value="End3"/>
    <property type="match status" value="1"/>
</dbReference>
<evidence type="ECO:0000256" key="7">
    <source>
        <dbReference type="ARBA" id="ARBA00022475"/>
    </source>
</evidence>
<feature type="coiled-coil region" evidence="19">
    <location>
        <begin position="273"/>
        <end position="370"/>
    </location>
</feature>
<keyword evidence="15" id="KW-0472">Membrane</keyword>
<evidence type="ECO:0000256" key="10">
    <source>
        <dbReference type="ARBA" id="ARBA00022723"/>
    </source>
</evidence>
<evidence type="ECO:0000256" key="1">
    <source>
        <dbReference type="ARBA" id="ARBA00004125"/>
    </source>
</evidence>
<feature type="domain" description="EF-hand" evidence="22">
    <location>
        <begin position="40"/>
        <end position="75"/>
    </location>
</feature>
<feature type="domain" description="EH" evidence="21">
    <location>
        <begin position="8"/>
        <end position="98"/>
    </location>
</feature>
<keyword evidence="7" id="KW-1003">Cell membrane</keyword>
<evidence type="ECO:0000256" key="17">
    <source>
        <dbReference type="ARBA" id="ARBA00023212"/>
    </source>
</evidence>
<evidence type="ECO:0000256" key="20">
    <source>
        <dbReference type="SAM" id="MobiDB-lite"/>
    </source>
</evidence>
<dbReference type="OrthoDB" id="1716625at2759"/>
<feature type="compositionally biased region" description="Low complexity" evidence="20">
    <location>
        <begin position="253"/>
        <end position="269"/>
    </location>
</feature>
<dbReference type="Proteomes" id="UP000301737">
    <property type="component" value="Unassembled WGS sequence"/>
</dbReference>
<keyword evidence="8" id="KW-0963">Cytoplasm</keyword>
<dbReference type="SUPFAM" id="SSF47473">
    <property type="entry name" value="EF-hand"/>
    <property type="match status" value="2"/>
</dbReference>
<proteinExistence type="inferred from homology"/>
<keyword evidence="17" id="KW-0206">Cytoskeleton</keyword>
<sequence>MPKLEQFEIKKYWQIFSGLKPENNKVNHDQVLPILFNSKLDSSVLNKIWFLADIDEDDDLDFEEFVICMRLIFDMVNKNISSVPDELPDWLVPGSKVGMIKERKQNKQREAADLPSERPPDVDWYMSPEDLVVYEKLLNSAEKMTDGTVTFPSLSSVVRSKFYNIGSSDMNQVWNLVNPKRKASIDKDPAYYFIHCLRQCNDVGAKIPGQLPRAMADICNKESVSYDLNDYKPDMKREESSTSASNNSGVKNSTTTTASATGVSGGTSSDQEISALQAELARLDSELSSVQSETSKLPAENDPAVVRKQLEGLLKFKRDRIQQANNRSQMGRPINNNSIRDDLDSIEEQMTVLESYLENKKQELQQLKAEIQSTR</sequence>
<dbReference type="GO" id="GO:0005509">
    <property type="term" value="F:calcium ion binding"/>
    <property type="evidence" value="ECO:0007669"/>
    <property type="project" value="InterPro"/>
</dbReference>
<protein>
    <recommendedName>
        <fullName evidence="6">Actin cytoskeleton-regulatory complex protein END3</fullName>
    </recommendedName>
    <alternativeName>
        <fullName evidence="5">Actin cytoskeleton-regulatory complex protein end3</fullName>
    </alternativeName>
    <alternativeName>
        <fullName evidence="18">Endocytosis protein 3</fullName>
    </alternativeName>
</protein>